<dbReference type="InterPro" id="IPR006066">
    <property type="entry name" value="NO2/SO3_Rdtase_FeS/sirohaem_BS"/>
</dbReference>
<dbReference type="InterPro" id="IPR036136">
    <property type="entry name" value="Nit/Sulf_reduc_fer-like_dom_sf"/>
</dbReference>
<comment type="cofactor">
    <cofactor evidence="2">
        <name>[4Fe-4S] cluster</name>
        <dbReference type="ChEBI" id="CHEBI:49883"/>
    </cofactor>
</comment>
<gene>
    <name evidence="23" type="primary">nirB</name>
    <name evidence="23" type="ORF">LZC95_10925</name>
</gene>
<dbReference type="Pfam" id="PF03460">
    <property type="entry name" value="NIR_SIR_ferr"/>
    <property type="match status" value="1"/>
</dbReference>
<feature type="domain" description="Nitrite/Sulfite reductase ferredoxin-like" evidence="19">
    <location>
        <begin position="556"/>
        <end position="617"/>
    </location>
</feature>
<dbReference type="InterPro" id="IPR052034">
    <property type="entry name" value="NasD-like"/>
</dbReference>
<feature type="domain" description="BFD-like [2Fe-2S]-binding" evidence="20">
    <location>
        <begin position="420"/>
        <end position="467"/>
    </location>
</feature>
<dbReference type="RefSeq" id="WP_394847964.1">
    <property type="nucleotide sequence ID" value="NZ_CP089982.1"/>
</dbReference>
<dbReference type="SUPFAM" id="SSF51905">
    <property type="entry name" value="FAD/NAD(P)-binding domain"/>
    <property type="match status" value="2"/>
</dbReference>
<dbReference type="PRINTS" id="PR00368">
    <property type="entry name" value="FADPNR"/>
</dbReference>
<evidence type="ECO:0000256" key="16">
    <source>
        <dbReference type="ARBA" id="ARBA00034078"/>
    </source>
</evidence>
<keyword evidence="24" id="KW-1185">Reference proteome</keyword>
<evidence type="ECO:0000313" key="24">
    <source>
        <dbReference type="Proteomes" id="UP001379533"/>
    </source>
</evidence>
<comment type="similarity">
    <text evidence="5">Belongs to the nitrite and sulfite reductase 4Fe-4S domain family.</text>
</comment>
<evidence type="ECO:0000256" key="10">
    <source>
        <dbReference type="ARBA" id="ARBA00022723"/>
    </source>
</evidence>
<evidence type="ECO:0000259" key="19">
    <source>
        <dbReference type="Pfam" id="PF03460"/>
    </source>
</evidence>
<dbReference type="EMBL" id="CP089982">
    <property type="protein sequence ID" value="WXA97348.1"/>
    <property type="molecule type" value="Genomic_DNA"/>
</dbReference>
<evidence type="ECO:0000256" key="3">
    <source>
        <dbReference type="ARBA" id="ARBA00001974"/>
    </source>
</evidence>
<evidence type="ECO:0000256" key="11">
    <source>
        <dbReference type="ARBA" id="ARBA00022827"/>
    </source>
</evidence>
<reference evidence="23 24" key="1">
    <citation type="submission" date="2021-12" db="EMBL/GenBank/DDBJ databases">
        <title>Discovery of the Pendulisporaceae a myxobacterial family with distinct sporulation behavior and unique specialized metabolism.</title>
        <authorList>
            <person name="Garcia R."/>
            <person name="Popoff A."/>
            <person name="Bader C.D."/>
            <person name="Loehr J."/>
            <person name="Walesch S."/>
            <person name="Walt C."/>
            <person name="Boldt J."/>
            <person name="Bunk B."/>
            <person name="Haeckl F.J.F.P.J."/>
            <person name="Gunesch A.P."/>
            <person name="Birkelbach J."/>
            <person name="Nuebel U."/>
            <person name="Pietschmann T."/>
            <person name="Bach T."/>
            <person name="Mueller R."/>
        </authorList>
    </citation>
    <scope>NUCLEOTIDE SEQUENCE [LARGE SCALE GENOMIC DNA]</scope>
    <source>
        <strain evidence="23 24">MSr12523</strain>
    </source>
</reference>
<dbReference type="Gene3D" id="3.30.390.30">
    <property type="match status" value="1"/>
</dbReference>
<evidence type="ECO:0000256" key="5">
    <source>
        <dbReference type="ARBA" id="ARBA00010429"/>
    </source>
</evidence>
<dbReference type="InterPro" id="IPR006067">
    <property type="entry name" value="NO2/SO3_Rdtase_4Fe4S_dom"/>
</dbReference>
<keyword evidence="13" id="KW-0408">Iron</keyword>
<dbReference type="Pfam" id="PF18267">
    <property type="entry name" value="Rubredoxin_C"/>
    <property type="match status" value="1"/>
</dbReference>
<keyword evidence="9" id="KW-0001">2Fe-2S</keyword>
<evidence type="ECO:0000259" key="21">
    <source>
        <dbReference type="Pfam" id="PF07992"/>
    </source>
</evidence>
<protein>
    <submittedName>
        <fullName evidence="23">Nitrite reductase large subunit NirB</fullName>
    </submittedName>
</protein>
<dbReference type="InterPro" id="IPR007419">
    <property type="entry name" value="BFD-like_2Fe2S-bd_dom"/>
</dbReference>
<evidence type="ECO:0000256" key="2">
    <source>
        <dbReference type="ARBA" id="ARBA00001966"/>
    </source>
</evidence>
<comment type="cofactor">
    <cofactor evidence="3 17">
        <name>FAD</name>
        <dbReference type="ChEBI" id="CHEBI:57692"/>
    </cofactor>
</comment>
<evidence type="ECO:0000259" key="22">
    <source>
        <dbReference type="Pfam" id="PF18267"/>
    </source>
</evidence>
<evidence type="ECO:0000256" key="17">
    <source>
        <dbReference type="PIRNR" id="PIRNR037149"/>
    </source>
</evidence>
<evidence type="ECO:0000259" key="20">
    <source>
        <dbReference type="Pfam" id="PF04324"/>
    </source>
</evidence>
<dbReference type="InterPro" id="IPR036188">
    <property type="entry name" value="FAD/NAD-bd_sf"/>
</dbReference>
<dbReference type="Pfam" id="PF01077">
    <property type="entry name" value="NIR_SIR"/>
    <property type="match status" value="1"/>
</dbReference>
<dbReference type="PRINTS" id="PR00411">
    <property type="entry name" value="PNDRDTASEI"/>
</dbReference>
<sequence>MKRKLVVIGNGMAGARLVEEILLRGGGERFEIVMFGDEPYGNYNRILLSNVLAGAHDPKDIFINPLRWYEDNHVKLHAGVRVASVDRAARLVHGDNGVVESYDDLVFAMGSSAFVPRMDGIEKNGVFVFRTLDDCDSIIKYTEGRKTAAVIGGGLLGLEAARGLMERGMKVHVVHLMNHLMEVQLDRMAGSILRSTLVRMGLQVHLEKATCEITGNGSVTGLRFKDGGTLDCDMVVISAGIRPNTQLAKEAGLTVARGIVVGDDLATPDDPNVFAIGECSEHDGKTYGLVAPLWDQARVLAERLSARRPQATYHGSKIATKLKVMGVDLAVMGDRESSGPDDEEVTYAEAKRGVYKKVIVRDGRIVGAILLGDPAAAPGLVQAFDRGVEVPDNRAELLFQLDAGAANTTRIEDLPDDTQICNCNGVSKGDILDAVKKGCRSLKVLCDTTRAGMGCGTCKKQVETLLEFGAGDSKVEDPSVHYYVPGVPLPKPDLVEEIRARGLKSVSAVFRELADGKEDPGSKPGLASLLKTLWGKDYVDERDARFINDRVHANIQRDATFSVIPRIYGGVTTADQLRAIADAADKYDAKMVKITGGQRIDLLGIKKEDLPNVWRDLGMPSGHAYSKAFRTCKTCVGSEFCRYGVGHSTELGIKIEERFQGIESPHKMKLATAGCPRNCSEATTKDIGAVAIEGGLWEIYVGGAAGSRVRKGDILCTVGSQEEVLLYTGRFMQYYRENGKYLERTYDFIERVGIDKVRAVVVDDAEGIAERLDAAMQASVDAYVDPWKETPHETQFSESLEPQGQLVQLRTARAVGER</sequence>
<proteinExistence type="inferred from homology"/>
<name>A0ABZ2KF73_9BACT</name>
<evidence type="ECO:0000256" key="6">
    <source>
        <dbReference type="ARBA" id="ARBA00022485"/>
    </source>
</evidence>
<dbReference type="InterPro" id="IPR023753">
    <property type="entry name" value="FAD/NAD-binding_dom"/>
</dbReference>
<evidence type="ECO:0000256" key="9">
    <source>
        <dbReference type="ARBA" id="ARBA00022714"/>
    </source>
</evidence>
<evidence type="ECO:0000256" key="4">
    <source>
        <dbReference type="ARBA" id="ARBA00005096"/>
    </source>
</evidence>
<dbReference type="InterPro" id="IPR016156">
    <property type="entry name" value="FAD/NAD-linked_Rdtase_dimer_sf"/>
</dbReference>
<evidence type="ECO:0000256" key="15">
    <source>
        <dbReference type="ARBA" id="ARBA00023063"/>
    </source>
</evidence>
<keyword evidence="15 17" id="KW-0534">Nitrate assimilation</keyword>
<dbReference type="Proteomes" id="UP001379533">
    <property type="component" value="Chromosome"/>
</dbReference>
<dbReference type="InterPro" id="IPR045854">
    <property type="entry name" value="NO2/SO3_Rdtase_4Fe4S_sf"/>
</dbReference>
<keyword evidence="6" id="KW-0004">4Fe-4S</keyword>
<comment type="cofactor">
    <cofactor evidence="1">
        <name>siroheme</name>
        <dbReference type="ChEBI" id="CHEBI:60052"/>
    </cofactor>
</comment>
<dbReference type="SUPFAM" id="SSF56014">
    <property type="entry name" value="Nitrite and sulphite reductase 4Fe-4S domain-like"/>
    <property type="match status" value="1"/>
</dbReference>
<evidence type="ECO:0000259" key="18">
    <source>
        <dbReference type="Pfam" id="PF01077"/>
    </source>
</evidence>
<accession>A0ABZ2KF73</accession>
<keyword evidence="7" id="KW-0349">Heme</keyword>
<organism evidence="23 24">
    <name type="scientific">Pendulispora brunnea</name>
    <dbReference type="NCBI Taxonomy" id="2905690"/>
    <lineage>
        <taxon>Bacteria</taxon>
        <taxon>Pseudomonadati</taxon>
        <taxon>Myxococcota</taxon>
        <taxon>Myxococcia</taxon>
        <taxon>Myxococcales</taxon>
        <taxon>Sorangiineae</taxon>
        <taxon>Pendulisporaceae</taxon>
        <taxon>Pendulispora</taxon>
    </lineage>
</organism>
<dbReference type="InterPro" id="IPR041575">
    <property type="entry name" value="Rubredoxin_C"/>
</dbReference>
<evidence type="ECO:0000256" key="7">
    <source>
        <dbReference type="ARBA" id="ARBA00022617"/>
    </source>
</evidence>
<dbReference type="InterPro" id="IPR017121">
    <property type="entry name" value="Nitrite_Rdtase_lsu"/>
</dbReference>
<evidence type="ECO:0000313" key="23">
    <source>
        <dbReference type="EMBL" id="WXA97348.1"/>
    </source>
</evidence>
<dbReference type="PANTHER" id="PTHR43809:SF1">
    <property type="entry name" value="NITRITE REDUCTASE (NADH) LARGE SUBUNIT"/>
    <property type="match status" value="1"/>
</dbReference>
<comment type="cofactor">
    <cofactor evidence="16">
        <name>[2Fe-2S] cluster</name>
        <dbReference type="ChEBI" id="CHEBI:190135"/>
    </cofactor>
</comment>
<keyword evidence="10" id="KW-0479">Metal-binding</keyword>
<evidence type="ECO:0000256" key="14">
    <source>
        <dbReference type="ARBA" id="ARBA00023014"/>
    </source>
</evidence>
<dbReference type="PANTHER" id="PTHR43809">
    <property type="entry name" value="NITRITE REDUCTASE (NADH) LARGE SUBUNIT"/>
    <property type="match status" value="1"/>
</dbReference>
<dbReference type="NCBIfam" id="TIGR02374">
    <property type="entry name" value="nitri_red_nirB"/>
    <property type="match status" value="1"/>
</dbReference>
<dbReference type="Gene3D" id="3.30.413.10">
    <property type="entry name" value="Sulfite Reductase Hemoprotein, domain 1"/>
    <property type="match status" value="1"/>
</dbReference>
<evidence type="ECO:0000256" key="8">
    <source>
        <dbReference type="ARBA" id="ARBA00022630"/>
    </source>
</evidence>
<evidence type="ECO:0000256" key="12">
    <source>
        <dbReference type="ARBA" id="ARBA00023002"/>
    </source>
</evidence>
<keyword evidence="8 17" id="KW-0285">Flavoprotein</keyword>
<dbReference type="SUPFAM" id="SSF55124">
    <property type="entry name" value="Nitrite/Sulfite reductase N-terminal domain-like"/>
    <property type="match status" value="1"/>
</dbReference>
<dbReference type="Pfam" id="PF04324">
    <property type="entry name" value="Fer2_BFD"/>
    <property type="match status" value="1"/>
</dbReference>
<feature type="domain" description="Nitrite/sulphite reductase 4Fe-4S" evidence="18">
    <location>
        <begin position="628"/>
        <end position="763"/>
    </location>
</feature>
<dbReference type="InterPro" id="IPR041854">
    <property type="entry name" value="BFD-like_2Fe2S-bd_dom_sf"/>
</dbReference>
<keyword evidence="12" id="KW-0560">Oxidoreductase</keyword>
<dbReference type="InterPro" id="IPR005117">
    <property type="entry name" value="NiRdtase/SiRdtase_haem-b_fer"/>
</dbReference>
<evidence type="ECO:0000256" key="1">
    <source>
        <dbReference type="ARBA" id="ARBA00001929"/>
    </source>
</evidence>
<dbReference type="Pfam" id="PF07992">
    <property type="entry name" value="Pyr_redox_2"/>
    <property type="match status" value="1"/>
</dbReference>
<evidence type="ECO:0000256" key="13">
    <source>
        <dbReference type="ARBA" id="ARBA00023004"/>
    </source>
</evidence>
<comment type="pathway">
    <text evidence="4">Nitrogen metabolism; nitrate reduction (assimilation).</text>
</comment>
<feature type="domain" description="NADH-rubredoxin oxidoreductase C-terminal" evidence="22">
    <location>
        <begin position="319"/>
        <end position="383"/>
    </location>
</feature>
<dbReference type="PIRSF" id="PIRSF037149">
    <property type="entry name" value="NirB"/>
    <property type="match status" value="1"/>
</dbReference>
<keyword evidence="11 17" id="KW-0274">FAD</keyword>
<keyword evidence="14" id="KW-0411">Iron-sulfur</keyword>
<feature type="domain" description="FAD/NAD(P)-binding" evidence="21">
    <location>
        <begin position="4"/>
        <end position="284"/>
    </location>
</feature>
<dbReference type="Gene3D" id="3.50.50.60">
    <property type="entry name" value="FAD/NAD(P)-binding domain"/>
    <property type="match status" value="2"/>
</dbReference>
<dbReference type="Gene3D" id="3.90.480.20">
    <property type="match status" value="1"/>
</dbReference>
<dbReference type="Gene3D" id="1.10.10.1100">
    <property type="entry name" value="BFD-like [2Fe-2S]-binding domain"/>
    <property type="match status" value="1"/>
</dbReference>
<dbReference type="InterPro" id="IPR012744">
    <property type="entry name" value="Nitri_red_NirB"/>
</dbReference>
<dbReference type="PRINTS" id="PR00397">
    <property type="entry name" value="SIROHAEM"/>
</dbReference>